<dbReference type="InParanoid" id="A0A2P5ICM7"/>
<dbReference type="CDD" id="cd12261">
    <property type="entry name" value="RRM1_3_MRN1"/>
    <property type="match status" value="1"/>
</dbReference>
<feature type="compositionally biased region" description="Polar residues" evidence="1">
    <location>
        <begin position="87"/>
        <end position="109"/>
    </location>
</feature>
<keyword evidence="3" id="KW-1185">Reference proteome</keyword>
<dbReference type="OrthoDB" id="2935572at2759"/>
<proteinExistence type="predicted"/>
<dbReference type="STRING" id="158607.A0A2P5ICM7"/>
<evidence type="ECO:0000256" key="1">
    <source>
        <dbReference type="SAM" id="MobiDB-lite"/>
    </source>
</evidence>
<protein>
    <recommendedName>
        <fullName evidence="4">RRM domain-containing protein</fullName>
    </recommendedName>
</protein>
<evidence type="ECO:0000313" key="2">
    <source>
        <dbReference type="EMBL" id="POS80257.1"/>
    </source>
</evidence>
<dbReference type="Proteomes" id="UP000094444">
    <property type="component" value="Unassembled WGS sequence"/>
</dbReference>
<comment type="caution">
    <text evidence="2">The sequence shown here is derived from an EMBL/GenBank/DDBJ whole genome shotgun (WGS) entry which is preliminary data.</text>
</comment>
<evidence type="ECO:0000313" key="3">
    <source>
        <dbReference type="Proteomes" id="UP000094444"/>
    </source>
</evidence>
<accession>A0A2P5ICM7</accession>
<dbReference type="AlphaFoldDB" id="A0A2P5ICM7"/>
<feature type="region of interest" description="Disordered" evidence="1">
    <location>
        <begin position="87"/>
        <end position="127"/>
    </location>
</feature>
<evidence type="ECO:0008006" key="4">
    <source>
        <dbReference type="Google" id="ProtNLM"/>
    </source>
</evidence>
<sequence>MSASLDPKLVTIDRAYFDTLVRRANFNREDAILSSDVCITKTEFDGLKQIVAKYASLRQNLERGGVDEATIDLLSQDDATLEQQAVASSPTAAKSHNNTITSYTPQTPCSRVIPPRKMPNGSGSYESKDQYKVSAHVHSLDDDAGDDDYSISGGGPVGSFLTQVPNSHAPTRPHYERQCARSILLSKLPDNTTHADITDSVRGGKLLDIYLRPIDRTAAVSFLLEADARSFFDHVKRHDLYINQKRVDIRWNDRQFILPGHVASKVGIGATRNLVIRRCDPRFTEQGIRDDLEHIHNLVVIRVEFIGGSCYIKTNSVHNAMKYKGSKIDWDVDECGQPFVRMAQPKPRQQMPTNGRANGGTMTNRFNLLNIDDEGDALPSPSPGFGAAKKTMLAA</sequence>
<organism evidence="2 3">
    <name type="scientific">Diaporthe helianthi</name>
    <dbReference type="NCBI Taxonomy" id="158607"/>
    <lineage>
        <taxon>Eukaryota</taxon>
        <taxon>Fungi</taxon>
        <taxon>Dikarya</taxon>
        <taxon>Ascomycota</taxon>
        <taxon>Pezizomycotina</taxon>
        <taxon>Sordariomycetes</taxon>
        <taxon>Sordariomycetidae</taxon>
        <taxon>Diaporthales</taxon>
        <taxon>Diaporthaceae</taxon>
        <taxon>Diaporthe</taxon>
    </lineage>
</organism>
<dbReference type="EMBL" id="MAVT02000061">
    <property type="protein sequence ID" value="POS80257.1"/>
    <property type="molecule type" value="Genomic_DNA"/>
</dbReference>
<reference evidence="2" key="1">
    <citation type="submission" date="2017-09" db="EMBL/GenBank/DDBJ databases">
        <title>Polyketide synthases of a Diaporthe helianthi virulent isolate.</title>
        <authorList>
            <person name="Baroncelli R."/>
        </authorList>
    </citation>
    <scope>NUCLEOTIDE SEQUENCE [LARGE SCALE GENOMIC DNA]</scope>
    <source>
        <strain evidence="2">7/96</strain>
    </source>
</reference>
<name>A0A2P5ICM7_DIAHE</name>
<gene>
    <name evidence="2" type="ORF">DHEL01_v201344</name>
</gene>